<evidence type="ECO:0000313" key="2">
    <source>
        <dbReference type="EMBL" id="GAA0587186.1"/>
    </source>
</evidence>
<dbReference type="Proteomes" id="UP001501588">
    <property type="component" value="Unassembled WGS sequence"/>
</dbReference>
<name>A0ABP3QAT2_9PROT</name>
<dbReference type="PANTHER" id="PTHR30388:SF4">
    <property type="entry name" value="MOLYBDENUM COFACTOR INSERTION CHAPERONE PAOD"/>
    <property type="match status" value="1"/>
</dbReference>
<organism evidence="2 3">
    <name type="scientific">Craurococcus roseus</name>
    <dbReference type="NCBI Taxonomy" id="77585"/>
    <lineage>
        <taxon>Bacteria</taxon>
        <taxon>Pseudomonadati</taxon>
        <taxon>Pseudomonadota</taxon>
        <taxon>Alphaproteobacteria</taxon>
        <taxon>Acetobacterales</taxon>
        <taxon>Acetobacteraceae</taxon>
        <taxon>Craurococcus</taxon>
    </lineage>
</organism>
<dbReference type="RefSeq" id="WP_343895852.1">
    <property type="nucleotide sequence ID" value="NZ_BAAAFZ010000038.1"/>
</dbReference>
<sequence>MTPELLARLREAQSAKRPVALLTRLPDGAQVLWPEDAGVPRPLAEAAEAALRDDKAGLAALDGERWFVHPHNPPLRLVVVGAVHVAQALVPMAAALGFAVTVVDPRGAFATPERFPGVSLSADWPDEAMAAMALDGRTAVVTLTHDPKLDDPALDVALRSPCFYIGALGSRRTHAKRVARLREMGHDDDAISRIHAPVGLDIAAVTAPEIALSALAEVVAARRGAPLARREASAAAPQMAAAG</sequence>
<protein>
    <recommendedName>
        <fullName evidence="1">XdhC Rossmann domain-containing protein</fullName>
    </recommendedName>
</protein>
<keyword evidence="3" id="KW-1185">Reference proteome</keyword>
<feature type="domain" description="XdhC Rossmann" evidence="1">
    <location>
        <begin position="77"/>
        <end position="218"/>
    </location>
</feature>
<reference evidence="3" key="1">
    <citation type="journal article" date="2019" name="Int. J. Syst. Evol. Microbiol.">
        <title>The Global Catalogue of Microorganisms (GCM) 10K type strain sequencing project: providing services to taxonomists for standard genome sequencing and annotation.</title>
        <authorList>
            <consortium name="The Broad Institute Genomics Platform"/>
            <consortium name="The Broad Institute Genome Sequencing Center for Infectious Disease"/>
            <person name="Wu L."/>
            <person name="Ma J."/>
        </authorList>
    </citation>
    <scope>NUCLEOTIDE SEQUENCE [LARGE SCALE GENOMIC DNA]</scope>
    <source>
        <strain evidence="3">JCM 9933</strain>
    </source>
</reference>
<dbReference type="InterPro" id="IPR027051">
    <property type="entry name" value="XdhC_Rossmann_dom"/>
</dbReference>
<dbReference type="EMBL" id="BAAAFZ010000038">
    <property type="protein sequence ID" value="GAA0587186.1"/>
    <property type="molecule type" value="Genomic_DNA"/>
</dbReference>
<comment type="caution">
    <text evidence="2">The sequence shown here is derived from an EMBL/GenBank/DDBJ whole genome shotgun (WGS) entry which is preliminary data.</text>
</comment>
<gene>
    <name evidence="2" type="ORF">GCM10009416_27090</name>
</gene>
<proteinExistence type="predicted"/>
<dbReference type="Gene3D" id="3.40.50.720">
    <property type="entry name" value="NAD(P)-binding Rossmann-like Domain"/>
    <property type="match status" value="1"/>
</dbReference>
<evidence type="ECO:0000259" key="1">
    <source>
        <dbReference type="Pfam" id="PF13478"/>
    </source>
</evidence>
<dbReference type="PANTHER" id="PTHR30388">
    <property type="entry name" value="ALDEHYDE OXIDOREDUCTASE MOLYBDENUM COFACTOR ASSEMBLY PROTEIN"/>
    <property type="match status" value="1"/>
</dbReference>
<evidence type="ECO:0000313" key="3">
    <source>
        <dbReference type="Proteomes" id="UP001501588"/>
    </source>
</evidence>
<dbReference type="InterPro" id="IPR052698">
    <property type="entry name" value="MoCofactor_Util/Proc"/>
</dbReference>
<dbReference type="Pfam" id="PF13478">
    <property type="entry name" value="XdhC_C"/>
    <property type="match status" value="1"/>
</dbReference>
<accession>A0ABP3QAT2</accession>